<reference evidence="6 7" key="1">
    <citation type="submission" date="2018-06" db="EMBL/GenBank/DDBJ databases">
        <title>Genomic Encyclopedia of Archaeal and Bacterial Type Strains, Phase II (KMG-II): from individual species to whole genera.</title>
        <authorList>
            <person name="Goeker M."/>
        </authorList>
    </citation>
    <scope>NUCLEOTIDE SEQUENCE [LARGE SCALE GENOMIC DNA]</scope>
    <source>
        <strain evidence="6 7">DSM 22009</strain>
    </source>
</reference>
<keyword evidence="2" id="KW-0479">Metal-binding</keyword>
<dbReference type="InterPro" id="IPR024087">
    <property type="entry name" value="Creatininase-like_sf"/>
</dbReference>
<comment type="caution">
    <text evidence="6">The sequence shown here is derived from an EMBL/GenBank/DDBJ whole genome shotgun (WGS) entry which is preliminary data.</text>
</comment>
<dbReference type="Pfam" id="PF02633">
    <property type="entry name" value="Creatininase"/>
    <property type="match status" value="1"/>
</dbReference>
<keyword evidence="4" id="KW-0862">Zinc</keyword>
<dbReference type="SUPFAM" id="SSF102215">
    <property type="entry name" value="Creatininase"/>
    <property type="match status" value="1"/>
</dbReference>
<evidence type="ECO:0000313" key="7">
    <source>
        <dbReference type="Proteomes" id="UP000248916"/>
    </source>
</evidence>
<dbReference type="InterPro" id="IPR003785">
    <property type="entry name" value="Creatininase/forma_Hydrolase"/>
</dbReference>
<keyword evidence="7" id="KW-1185">Reference proteome</keyword>
<proteinExistence type="inferred from homology"/>
<evidence type="ECO:0000256" key="1">
    <source>
        <dbReference type="ARBA" id="ARBA00001947"/>
    </source>
</evidence>
<evidence type="ECO:0000256" key="2">
    <source>
        <dbReference type="ARBA" id="ARBA00022723"/>
    </source>
</evidence>
<gene>
    <name evidence="6" type="ORF">LX81_02723</name>
</gene>
<accession>A0A2W7NUG1</accession>
<evidence type="ECO:0000256" key="5">
    <source>
        <dbReference type="ARBA" id="ARBA00024029"/>
    </source>
</evidence>
<organism evidence="6 7">
    <name type="scientific">Palleronia aestuarii</name>
    <dbReference type="NCBI Taxonomy" id="568105"/>
    <lineage>
        <taxon>Bacteria</taxon>
        <taxon>Pseudomonadati</taxon>
        <taxon>Pseudomonadota</taxon>
        <taxon>Alphaproteobacteria</taxon>
        <taxon>Rhodobacterales</taxon>
        <taxon>Roseobacteraceae</taxon>
        <taxon>Palleronia</taxon>
    </lineage>
</organism>
<dbReference type="PANTHER" id="PTHR35005:SF1">
    <property type="entry name" value="2-AMINO-5-FORMYLAMINO-6-RIBOSYLAMINOPYRIMIDIN-4(3H)-ONE 5'-MONOPHOSPHATE DEFORMYLASE"/>
    <property type="match status" value="1"/>
</dbReference>
<evidence type="ECO:0000313" key="6">
    <source>
        <dbReference type="EMBL" id="PZX14872.1"/>
    </source>
</evidence>
<dbReference type="GO" id="GO:0046872">
    <property type="term" value="F:metal ion binding"/>
    <property type="evidence" value="ECO:0007669"/>
    <property type="project" value="UniProtKB-KW"/>
</dbReference>
<comment type="cofactor">
    <cofactor evidence="1">
        <name>Zn(2+)</name>
        <dbReference type="ChEBI" id="CHEBI:29105"/>
    </cofactor>
</comment>
<evidence type="ECO:0000256" key="3">
    <source>
        <dbReference type="ARBA" id="ARBA00022801"/>
    </source>
</evidence>
<evidence type="ECO:0000256" key="4">
    <source>
        <dbReference type="ARBA" id="ARBA00022833"/>
    </source>
</evidence>
<dbReference type="EMBL" id="QKZL01000012">
    <property type="protein sequence ID" value="PZX14872.1"/>
    <property type="molecule type" value="Genomic_DNA"/>
</dbReference>
<protein>
    <submittedName>
        <fullName evidence="6">Creatinine amidohydrolase</fullName>
    </submittedName>
</protein>
<dbReference type="RefSeq" id="WP_211322765.1">
    <property type="nucleotide sequence ID" value="NZ_QKZL01000012.1"/>
</dbReference>
<dbReference type="AlphaFoldDB" id="A0A2W7NUG1"/>
<sequence>MKYALQDMTVAEFRDRLPENPVILLPLGSQEVQGPHCPMGDFALTADIADAVAQRSGAVTAPCLPFGCAEFFRPFPGGMQLRAPTFRAVIRDMVEAFLDHGLDRVLILNGHSSNAPLIDETLRDIRRASGIAVPSIDLWRSIPSDLWTRLHGERAHEARGHGGDPITSVCMYLHPERMRPDLATPSVRAAAFGLPTVGAGGVLFDGATIALPLDADEVNPDGMMGGDPALASAEIGRAIFEHLVDHCARFVTHLAERDPRDPMGTGAR</sequence>
<dbReference type="Proteomes" id="UP000248916">
    <property type="component" value="Unassembled WGS sequence"/>
</dbReference>
<dbReference type="GO" id="GO:0009231">
    <property type="term" value="P:riboflavin biosynthetic process"/>
    <property type="evidence" value="ECO:0007669"/>
    <property type="project" value="TreeGrafter"/>
</dbReference>
<dbReference type="GO" id="GO:0016811">
    <property type="term" value="F:hydrolase activity, acting on carbon-nitrogen (but not peptide) bonds, in linear amides"/>
    <property type="evidence" value="ECO:0007669"/>
    <property type="project" value="TreeGrafter"/>
</dbReference>
<dbReference type="Gene3D" id="3.40.50.10310">
    <property type="entry name" value="Creatininase"/>
    <property type="match status" value="1"/>
</dbReference>
<dbReference type="PANTHER" id="PTHR35005">
    <property type="entry name" value="3-DEHYDRO-SCYLLO-INOSOSE HYDROLASE"/>
    <property type="match status" value="1"/>
</dbReference>
<comment type="similarity">
    <text evidence="5">Belongs to the creatininase superfamily.</text>
</comment>
<keyword evidence="3 6" id="KW-0378">Hydrolase</keyword>
<name>A0A2W7NUG1_9RHOB</name>